<protein>
    <recommendedName>
        <fullName evidence="2">Haemolysin-type calcium binding-related domain-containing protein</fullName>
    </recommendedName>
</protein>
<evidence type="ECO:0000313" key="4">
    <source>
        <dbReference type="Proteomes" id="UP000620025"/>
    </source>
</evidence>
<dbReference type="InterPro" id="IPR018511">
    <property type="entry name" value="Hemolysin-typ_Ca-bd_CS"/>
</dbReference>
<evidence type="ECO:0000313" key="3">
    <source>
        <dbReference type="EMBL" id="MBD8770799.1"/>
    </source>
</evidence>
<evidence type="ECO:0000259" key="2">
    <source>
        <dbReference type="Pfam" id="PF06594"/>
    </source>
</evidence>
<dbReference type="InterPro" id="IPR010566">
    <property type="entry name" value="Haemolys_ca-bd"/>
</dbReference>
<dbReference type="PRINTS" id="PR00313">
    <property type="entry name" value="CABNDNGRPT"/>
</dbReference>
<name>A0ABR9C0I1_9PSED</name>
<dbReference type="PANTHER" id="PTHR39431">
    <property type="entry name" value="FRPA/C-RELATED PROTEIN"/>
    <property type="match status" value="1"/>
</dbReference>
<dbReference type="PANTHER" id="PTHR39431:SF1">
    <property type="entry name" value="FRPA_C-RELATED PROTEIN"/>
    <property type="match status" value="1"/>
</dbReference>
<sequence length="1299" mass="141951">MSLNKQQLTEFVRAVVRFGEISNRSPYVSSYSTGKSGLTFGAFQHDTKRNDDARLFLDRILKAQVANGSLTDQQANSLYALTTESSASAKISSKNRKLIDDALQEQWSIVDEADTKQLNVVMGYVDSALETAALHPNGPGALDPTALDLTLVAEMAMWGNRTNGLDKSNLFLPKMESITREAWRDEYLSQQQQFTTRGESFEKWTAKVENGVIKGEIAVLTGQLSPLIVATDITKIDFGDLGDLMKVFDPWPLMCLPEDTLKYFNEEFDEAQATRSPLVLDLDGNGVSTIGLDSKVYFDHDGNGFAEHTGWVGPEDGILVHDLDSDGMIKTGAELFGNYTIKADGSRAFDGFDALRELDVNNDGQIDVEDPAFADLAVWIDANSNAAVDDRELTCLNEVGVKSLKTASGGRFVDIHLNKHVSGSYVNTEGASHQMNDVWFRVDASKSLSAVDVHIPVEIRNLPNIDGIGNAHSLHQTMAVDSSGRLKKFIEDFISGTRSERLALLPSIIYAWAGVYDENPTKRSSTRGAGNAIGDARILESLEVMLGRDYLGIWCWGQLDANPHGPSAAILASAFDDLSNLVYSRLMLQTEYGSKLTAVSFASEEGDRIVDTKAVFDLLKAEYDLDPVRSRESIVDFTKTLMSIGQLGTQIIQSLREYPCDEPEITIALHAIEISHTYGLNPNAVLNGGPEDDVLSGGSGSEKIYGYGGDDFLAGCGGDDYLAGGKGSDVYLFNRGDGDDVISIATKDRPGKTADILRFGKGIVPTDITLVRRYDDLLLNVSRSGGSVLIANYFYDNGRGLACVTFEDGTEWKTEQIYEIIAMASIEPSVAPIIHLEEDAVTLGELDSFISLPEEELSIDESGLNSFFSKEDAVATVIEAEGGYANVEEQQNVYFYREDAGNIVISADDTRQDKLVIDPEIASERITFHRSDFDLLIRIRSYPEKSIRLLNHFFDRTPAFRWLTLGGTTHAIEAIAGQAVVDPINDVLFGTPQNDVLLGGMGNDQLYGVSGDDIMKGGRGSDMYGYSGGGNITVDDTSGELDTLVMRNTHSRQDLMAAAVREGSDLVLDVDHDGIDTATVKDFFLRSDTVEIFSGSSGEEVTRSEIINLLDENSTLSGNYYQSMAMHGENIQGSSYADHIEAGGGDDTIKGRRGNDFLFGGGGNDTYLYTKGDGSDVIDNSSEQSPNRDTLSITGFSYLDIIFIQSLNDLVIKFSQNEDSITVKNWFLQPSAQLSSIVVNNFSINAASVTALAEKMRKANIGSVNPAHHPMEVSPIQDLALILRDFWVRTELEIDHIVK</sequence>
<dbReference type="SUPFAM" id="SSF51120">
    <property type="entry name" value="beta-Roll"/>
    <property type="match status" value="3"/>
</dbReference>
<evidence type="ECO:0000256" key="1">
    <source>
        <dbReference type="ARBA" id="ARBA00022837"/>
    </source>
</evidence>
<dbReference type="Proteomes" id="UP000620025">
    <property type="component" value="Unassembled WGS sequence"/>
</dbReference>
<keyword evidence="4" id="KW-1185">Reference proteome</keyword>
<organism evidence="3 4">
    <name type="scientific">Pseudomonas coleopterorum</name>
    <dbReference type="NCBI Taxonomy" id="1605838"/>
    <lineage>
        <taxon>Bacteria</taxon>
        <taxon>Pseudomonadati</taxon>
        <taxon>Pseudomonadota</taxon>
        <taxon>Gammaproteobacteria</taxon>
        <taxon>Pseudomonadales</taxon>
        <taxon>Pseudomonadaceae</taxon>
        <taxon>Pseudomonas</taxon>
    </lineage>
</organism>
<gene>
    <name evidence="3" type="ORF">IFT38_14725</name>
</gene>
<accession>A0ABR9C0I1</accession>
<comment type="caution">
    <text evidence="3">The sequence shown here is derived from an EMBL/GenBank/DDBJ whole genome shotgun (WGS) entry which is preliminary data.</text>
</comment>
<dbReference type="PROSITE" id="PS00330">
    <property type="entry name" value="HEMOLYSIN_CALCIUM"/>
    <property type="match status" value="2"/>
</dbReference>
<dbReference type="InterPro" id="IPR001343">
    <property type="entry name" value="Hemolysn_Ca-bd"/>
</dbReference>
<dbReference type="EMBL" id="JACYWZ010000005">
    <property type="protein sequence ID" value="MBD8770799.1"/>
    <property type="molecule type" value="Genomic_DNA"/>
</dbReference>
<dbReference type="Pfam" id="PF00353">
    <property type="entry name" value="HemolysinCabind"/>
    <property type="match status" value="3"/>
</dbReference>
<dbReference type="Gene3D" id="2.150.10.10">
    <property type="entry name" value="Serralysin-like metalloprotease, C-terminal"/>
    <property type="match status" value="3"/>
</dbReference>
<keyword evidence="1" id="KW-0106">Calcium</keyword>
<dbReference type="RefSeq" id="WP_192068409.1">
    <property type="nucleotide sequence ID" value="NZ_JACYWY010000010.1"/>
</dbReference>
<feature type="domain" description="Haemolysin-type calcium binding-related" evidence="2">
    <location>
        <begin position="776"/>
        <end position="815"/>
    </location>
</feature>
<reference evidence="3 4" key="1">
    <citation type="journal article" date="2020" name="FEMS Microbiol. Ecol.">
        <title>Temporal dynamics of bacterial communities during seed development and maturation.</title>
        <authorList>
            <person name="Chesneau G."/>
            <person name="Torres-Cortes G."/>
            <person name="Briand M."/>
            <person name="Darrasse A."/>
            <person name="Preveaux A."/>
            <person name="Marais C."/>
            <person name="Jacques M.A."/>
            <person name="Shade A."/>
            <person name="Barret M."/>
        </authorList>
    </citation>
    <scope>NUCLEOTIDE SEQUENCE [LARGE SCALE GENOMIC DNA]</scope>
    <source>
        <strain evidence="3 4">CFBP13599</strain>
    </source>
</reference>
<proteinExistence type="predicted"/>
<dbReference type="Pfam" id="PF06594">
    <property type="entry name" value="HCBP_related"/>
    <property type="match status" value="1"/>
</dbReference>
<dbReference type="InterPro" id="IPR011049">
    <property type="entry name" value="Serralysin-like_metalloprot_C"/>
</dbReference>